<protein>
    <submittedName>
        <fullName evidence="1">Uncharacterized protein</fullName>
    </submittedName>
</protein>
<name>A0ABW7N899_9BACT</name>
<dbReference type="EMBL" id="JBIPKE010000016">
    <property type="protein sequence ID" value="MFH6983813.1"/>
    <property type="molecule type" value="Genomic_DNA"/>
</dbReference>
<comment type="caution">
    <text evidence="1">The sequence shown here is derived from an EMBL/GenBank/DDBJ whole genome shotgun (WGS) entry which is preliminary data.</text>
</comment>
<keyword evidence="2" id="KW-1185">Reference proteome</keyword>
<gene>
    <name evidence="1" type="ORF">ACHKAR_10195</name>
</gene>
<proteinExistence type="predicted"/>
<evidence type="ECO:0000313" key="1">
    <source>
        <dbReference type="EMBL" id="MFH6983813.1"/>
    </source>
</evidence>
<evidence type="ECO:0000313" key="2">
    <source>
        <dbReference type="Proteomes" id="UP001610063"/>
    </source>
</evidence>
<accession>A0ABW7N899</accession>
<dbReference type="RefSeq" id="WP_395417345.1">
    <property type="nucleotide sequence ID" value="NZ_JBIPKE010000016.1"/>
</dbReference>
<sequence length="189" mass="21917">MDQENKHLVNIPSSFYSFKEEGPFQHCVECDRFLLDESCDYVIEKAIRNYPGYKASDVIFDYAICMDCAMEIQKGLSAESMRKIQEFMQEHLHQNMTMREPAADPDSYTEHCLVSHRPVAECEEFQIFAYCRGNKVNLQMPPYMISGQVLDQISELLSPETRDELDGFFNKHFAPDPSLMEPTPRLVLI</sequence>
<dbReference type="Proteomes" id="UP001610063">
    <property type="component" value="Unassembled WGS sequence"/>
</dbReference>
<reference evidence="1 2" key="1">
    <citation type="journal article" date="2013" name="Int. J. Syst. Evol. Microbiol.">
        <title>Marinoscillum luteum sp. nov., isolated from marine sediment.</title>
        <authorList>
            <person name="Cha I.T."/>
            <person name="Park S.J."/>
            <person name="Kim S.J."/>
            <person name="Kim J.G."/>
            <person name="Jung M.Y."/>
            <person name="Shin K.S."/>
            <person name="Kwon K.K."/>
            <person name="Yang S.H."/>
            <person name="Seo Y.S."/>
            <person name="Rhee S.K."/>
        </authorList>
    </citation>
    <scope>NUCLEOTIDE SEQUENCE [LARGE SCALE GENOMIC DNA]</scope>
    <source>
        <strain evidence="1 2">KCTC 23939</strain>
    </source>
</reference>
<organism evidence="1 2">
    <name type="scientific">Marinoscillum luteum</name>
    <dbReference type="NCBI Taxonomy" id="861051"/>
    <lineage>
        <taxon>Bacteria</taxon>
        <taxon>Pseudomonadati</taxon>
        <taxon>Bacteroidota</taxon>
        <taxon>Cytophagia</taxon>
        <taxon>Cytophagales</taxon>
        <taxon>Reichenbachiellaceae</taxon>
        <taxon>Marinoscillum</taxon>
    </lineage>
</organism>